<proteinExistence type="predicted"/>
<evidence type="ECO:0000313" key="4">
    <source>
        <dbReference type="Proteomes" id="UP001529510"/>
    </source>
</evidence>
<keyword evidence="4" id="KW-1185">Reference proteome</keyword>
<comment type="caution">
    <text evidence="3">The sequence shown here is derived from an EMBL/GenBank/DDBJ whole genome shotgun (WGS) entry which is preliminary data.</text>
</comment>
<accession>A0ABD0RNL1</accession>
<feature type="coiled-coil region" evidence="1">
    <location>
        <begin position="34"/>
        <end position="61"/>
    </location>
</feature>
<sequence length="61" mass="6999">MLGHLSQKGSQHEEAQQGVERHLHSEAQQHASLIQQLKVMVSEKENKVKELEQEIQQLALM</sequence>
<organism evidence="3 4">
    <name type="scientific">Cirrhinus mrigala</name>
    <name type="common">Mrigala</name>
    <dbReference type="NCBI Taxonomy" id="683832"/>
    <lineage>
        <taxon>Eukaryota</taxon>
        <taxon>Metazoa</taxon>
        <taxon>Chordata</taxon>
        <taxon>Craniata</taxon>
        <taxon>Vertebrata</taxon>
        <taxon>Euteleostomi</taxon>
        <taxon>Actinopterygii</taxon>
        <taxon>Neopterygii</taxon>
        <taxon>Teleostei</taxon>
        <taxon>Ostariophysi</taxon>
        <taxon>Cypriniformes</taxon>
        <taxon>Cyprinidae</taxon>
        <taxon>Labeoninae</taxon>
        <taxon>Labeonini</taxon>
        <taxon>Cirrhinus</taxon>
    </lineage>
</organism>
<feature type="region of interest" description="Disordered" evidence="2">
    <location>
        <begin position="1"/>
        <end position="28"/>
    </location>
</feature>
<name>A0ABD0RNL1_CIRMR</name>
<feature type="compositionally biased region" description="Basic and acidic residues" evidence="2">
    <location>
        <begin position="10"/>
        <end position="27"/>
    </location>
</feature>
<feature type="non-terminal residue" evidence="3">
    <location>
        <position position="61"/>
    </location>
</feature>
<dbReference type="AlphaFoldDB" id="A0ABD0RNL1"/>
<evidence type="ECO:0000256" key="1">
    <source>
        <dbReference type="SAM" id="Coils"/>
    </source>
</evidence>
<evidence type="ECO:0000313" key="3">
    <source>
        <dbReference type="EMBL" id="KAL0200051.1"/>
    </source>
</evidence>
<reference evidence="3 4" key="1">
    <citation type="submission" date="2024-05" db="EMBL/GenBank/DDBJ databases">
        <title>Genome sequencing and assembly of Indian major carp, Cirrhinus mrigala (Hamilton, 1822).</title>
        <authorList>
            <person name="Mohindra V."/>
            <person name="Chowdhury L.M."/>
            <person name="Lal K."/>
            <person name="Jena J.K."/>
        </authorList>
    </citation>
    <scope>NUCLEOTIDE SEQUENCE [LARGE SCALE GENOMIC DNA]</scope>
    <source>
        <strain evidence="3">CM1030</strain>
        <tissue evidence="3">Blood</tissue>
    </source>
</reference>
<dbReference type="Proteomes" id="UP001529510">
    <property type="component" value="Unassembled WGS sequence"/>
</dbReference>
<dbReference type="EMBL" id="JAMKFB020000002">
    <property type="protein sequence ID" value="KAL0200051.1"/>
    <property type="molecule type" value="Genomic_DNA"/>
</dbReference>
<protein>
    <submittedName>
        <fullName evidence="3">Uncharacterized protein</fullName>
    </submittedName>
</protein>
<gene>
    <name evidence="3" type="ORF">M9458_003238</name>
</gene>
<keyword evidence="1" id="KW-0175">Coiled coil</keyword>
<evidence type="ECO:0000256" key="2">
    <source>
        <dbReference type="SAM" id="MobiDB-lite"/>
    </source>
</evidence>